<dbReference type="AlphaFoldDB" id="A0A0F9A3V0"/>
<organism evidence="1">
    <name type="scientific">marine sediment metagenome</name>
    <dbReference type="NCBI Taxonomy" id="412755"/>
    <lineage>
        <taxon>unclassified sequences</taxon>
        <taxon>metagenomes</taxon>
        <taxon>ecological metagenomes</taxon>
    </lineage>
</organism>
<sequence length="65" mass="7277">MAKEQISREEAIQVLTMYQDLASDAETKERFIEVLADAGRAIGYAPAMRCLVMCVSPEDAIRWGK</sequence>
<comment type="caution">
    <text evidence="1">The sequence shown here is derived from an EMBL/GenBank/DDBJ whole genome shotgun (WGS) entry which is preliminary data.</text>
</comment>
<name>A0A0F9A3V0_9ZZZZ</name>
<evidence type="ECO:0000313" key="1">
    <source>
        <dbReference type="EMBL" id="KKL04145.1"/>
    </source>
</evidence>
<protein>
    <submittedName>
        <fullName evidence="1">Uncharacterized protein</fullName>
    </submittedName>
</protein>
<proteinExistence type="predicted"/>
<reference evidence="1" key="1">
    <citation type="journal article" date="2015" name="Nature">
        <title>Complex archaea that bridge the gap between prokaryotes and eukaryotes.</title>
        <authorList>
            <person name="Spang A."/>
            <person name="Saw J.H."/>
            <person name="Jorgensen S.L."/>
            <person name="Zaremba-Niedzwiedzka K."/>
            <person name="Martijn J."/>
            <person name="Lind A.E."/>
            <person name="van Eijk R."/>
            <person name="Schleper C."/>
            <person name="Guy L."/>
            <person name="Ettema T.J."/>
        </authorList>
    </citation>
    <scope>NUCLEOTIDE SEQUENCE</scope>
</reference>
<dbReference type="EMBL" id="LAZR01044647">
    <property type="protein sequence ID" value="KKL04145.1"/>
    <property type="molecule type" value="Genomic_DNA"/>
</dbReference>
<accession>A0A0F9A3V0</accession>
<gene>
    <name evidence="1" type="ORF">LCGC14_2619040</name>
</gene>